<dbReference type="STRING" id="475255.SAMN04488101_102236"/>
<dbReference type="PROSITE" id="PS51257">
    <property type="entry name" value="PROKAR_LIPOPROTEIN"/>
    <property type="match status" value="1"/>
</dbReference>
<dbReference type="Proteomes" id="UP000192678">
    <property type="component" value="Unassembled WGS sequence"/>
</dbReference>
<protein>
    <submittedName>
        <fullName evidence="1">Uncharacterized protein</fullName>
    </submittedName>
</protein>
<sequence length="155" mass="17746">MRHKITYLLTITVLPAILIISSCKKETTAYDNPFFHIMIDNKAEVEVLANRKDTVDYKVYLSAQLQFEPIDVQYEVKIGDGLQDDRDFKLLTTGTSLNFPQGIFERPIRIAWKESVLDPTKDNTITIRLISNSKNFTMGLPGPDKLQKQLVITKK</sequence>
<evidence type="ECO:0000313" key="1">
    <source>
        <dbReference type="EMBL" id="SMC69685.1"/>
    </source>
</evidence>
<gene>
    <name evidence="1" type="ORF">SAMN04488101_102236</name>
</gene>
<dbReference type="RefSeq" id="WP_084287886.1">
    <property type="nucleotide sequence ID" value="NZ_FWYB01000002.1"/>
</dbReference>
<accession>A0A1W2B9N5</accession>
<evidence type="ECO:0000313" key="2">
    <source>
        <dbReference type="Proteomes" id="UP000192678"/>
    </source>
</evidence>
<proteinExistence type="predicted"/>
<reference evidence="1 2" key="1">
    <citation type="submission" date="2017-04" db="EMBL/GenBank/DDBJ databases">
        <authorList>
            <person name="Afonso C.L."/>
            <person name="Miller P.J."/>
            <person name="Scott M.A."/>
            <person name="Spackman E."/>
            <person name="Goraichik I."/>
            <person name="Dimitrov K.M."/>
            <person name="Suarez D.L."/>
            <person name="Swayne D.E."/>
        </authorList>
    </citation>
    <scope>NUCLEOTIDE SEQUENCE [LARGE SCALE GENOMIC DNA]</scope>
    <source>
        <strain evidence="1 2">DSM 19625</strain>
    </source>
</reference>
<keyword evidence="2" id="KW-1185">Reference proteome</keyword>
<name>A0A1W2B9N5_9SPHI</name>
<dbReference type="EMBL" id="FWYB01000002">
    <property type="protein sequence ID" value="SMC69685.1"/>
    <property type="molecule type" value="Genomic_DNA"/>
</dbReference>
<organism evidence="1 2">
    <name type="scientific">Pedobacter nyackensis</name>
    <dbReference type="NCBI Taxonomy" id="475255"/>
    <lineage>
        <taxon>Bacteria</taxon>
        <taxon>Pseudomonadati</taxon>
        <taxon>Bacteroidota</taxon>
        <taxon>Sphingobacteriia</taxon>
        <taxon>Sphingobacteriales</taxon>
        <taxon>Sphingobacteriaceae</taxon>
        <taxon>Pedobacter</taxon>
    </lineage>
</organism>
<dbReference type="OrthoDB" id="1007362at2"/>
<dbReference type="AlphaFoldDB" id="A0A1W2B9N5"/>